<dbReference type="Proteomes" id="UP000799757">
    <property type="component" value="Unassembled WGS sequence"/>
</dbReference>
<proteinExistence type="predicted"/>
<keyword evidence="2" id="KW-1185">Reference proteome</keyword>
<dbReference type="EMBL" id="MU001801">
    <property type="protein sequence ID" value="KAF2797679.1"/>
    <property type="molecule type" value="Genomic_DNA"/>
</dbReference>
<reference evidence="1" key="1">
    <citation type="journal article" date="2020" name="Stud. Mycol.">
        <title>101 Dothideomycetes genomes: a test case for predicting lifestyles and emergence of pathogens.</title>
        <authorList>
            <person name="Haridas S."/>
            <person name="Albert R."/>
            <person name="Binder M."/>
            <person name="Bloem J."/>
            <person name="Labutti K."/>
            <person name="Salamov A."/>
            <person name="Andreopoulos B."/>
            <person name="Baker S."/>
            <person name="Barry K."/>
            <person name="Bills G."/>
            <person name="Bluhm B."/>
            <person name="Cannon C."/>
            <person name="Castanera R."/>
            <person name="Culley D."/>
            <person name="Daum C."/>
            <person name="Ezra D."/>
            <person name="Gonzalez J."/>
            <person name="Henrissat B."/>
            <person name="Kuo A."/>
            <person name="Liang C."/>
            <person name="Lipzen A."/>
            <person name="Lutzoni F."/>
            <person name="Magnuson J."/>
            <person name="Mondo S."/>
            <person name="Nolan M."/>
            <person name="Ohm R."/>
            <person name="Pangilinan J."/>
            <person name="Park H.-J."/>
            <person name="Ramirez L."/>
            <person name="Alfaro M."/>
            <person name="Sun H."/>
            <person name="Tritt A."/>
            <person name="Yoshinaga Y."/>
            <person name="Zwiers L.-H."/>
            <person name="Turgeon B."/>
            <person name="Goodwin S."/>
            <person name="Spatafora J."/>
            <person name="Crous P."/>
            <person name="Grigoriev I."/>
        </authorList>
    </citation>
    <scope>NUCLEOTIDE SEQUENCE</scope>
    <source>
        <strain evidence="1">CBS 109.77</strain>
    </source>
</reference>
<evidence type="ECO:0000313" key="1">
    <source>
        <dbReference type="EMBL" id="KAF2797679.1"/>
    </source>
</evidence>
<organism evidence="1 2">
    <name type="scientific">Melanomma pulvis-pyrius CBS 109.77</name>
    <dbReference type="NCBI Taxonomy" id="1314802"/>
    <lineage>
        <taxon>Eukaryota</taxon>
        <taxon>Fungi</taxon>
        <taxon>Dikarya</taxon>
        <taxon>Ascomycota</taxon>
        <taxon>Pezizomycotina</taxon>
        <taxon>Dothideomycetes</taxon>
        <taxon>Pleosporomycetidae</taxon>
        <taxon>Pleosporales</taxon>
        <taxon>Melanommataceae</taxon>
        <taxon>Melanomma</taxon>
    </lineage>
</organism>
<gene>
    <name evidence="1" type="ORF">K505DRAFT_134990</name>
</gene>
<evidence type="ECO:0000313" key="2">
    <source>
        <dbReference type="Proteomes" id="UP000799757"/>
    </source>
</evidence>
<protein>
    <submittedName>
        <fullName evidence="1">Uncharacterized protein</fullName>
    </submittedName>
</protein>
<sequence>MRAWEYKKNLHLTGTSLIHQVYTWGNASYTATTESEERGMVRYETPSRGSRSFALLVYCSLLSFSVARFKIQL</sequence>
<name>A0A6A6XMW1_9PLEO</name>
<accession>A0A6A6XMW1</accession>
<dbReference type="AlphaFoldDB" id="A0A6A6XMW1"/>